<dbReference type="EMBL" id="WNKQ01000009">
    <property type="protein sequence ID" value="KAF5849175.1"/>
    <property type="molecule type" value="Genomic_DNA"/>
</dbReference>
<organism evidence="1 2">
    <name type="scientific">Cochliobolus sativus</name>
    <name type="common">Common root rot and spot blotch fungus</name>
    <name type="synonym">Bipolaris sorokiniana</name>
    <dbReference type="NCBI Taxonomy" id="45130"/>
    <lineage>
        <taxon>Eukaryota</taxon>
        <taxon>Fungi</taxon>
        <taxon>Dikarya</taxon>
        <taxon>Ascomycota</taxon>
        <taxon>Pezizomycotina</taxon>
        <taxon>Dothideomycetes</taxon>
        <taxon>Pleosporomycetidae</taxon>
        <taxon>Pleosporales</taxon>
        <taxon>Pleosporineae</taxon>
        <taxon>Pleosporaceae</taxon>
        <taxon>Bipolaris</taxon>
    </lineage>
</organism>
<dbReference type="Proteomes" id="UP000624244">
    <property type="component" value="Unassembled WGS sequence"/>
</dbReference>
<reference evidence="1" key="1">
    <citation type="submission" date="2019-11" db="EMBL/GenBank/DDBJ databases">
        <title>Bipolaris sorokiniana Genome sequencing.</title>
        <authorList>
            <person name="Wang H."/>
        </authorList>
    </citation>
    <scope>NUCLEOTIDE SEQUENCE</scope>
</reference>
<dbReference type="AlphaFoldDB" id="A0A8H5ZH96"/>
<evidence type="ECO:0000313" key="2">
    <source>
        <dbReference type="Proteomes" id="UP000624244"/>
    </source>
</evidence>
<gene>
    <name evidence="1" type="ORF">GGP41_006057</name>
</gene>
<evidence type="ECO:0000313" key="1">
    <source>
        <dbReference type="EMBL" id="KAF5849175.1"/>
    </source>
</evidence>
<comment type="caution">
    <text evidence="1">The sequence shown here is derived from an EMBL/GenBank/DDBJ whole genome shotgun (WGS) entry which is preliminary data.</text>
</comment>
<name>A0A8H5ZH96_COCSA</name>
<protein>
    <submittedName>
        <fullName evidence="1">Uncharacterized protein</fullName>
    </submittedName>
</protein>
<proteinExistence type="predicted"/>
<sequence>MVVWPNVFPHVWPVRPRPERPTAMLYHALSTTHTSSRPRLLTRHQDYWSTAQPGPEAVTKPYLLGQKGPQVCLQLPNRSSRPARRCLLPRRADSARRLARAHPEPYEAFAACLKHSCHVSDTHLGTSYSPPARPPISACLGTFHHAPLGPVCKLPC</sequence>
<accession>A0A8H5ZH96</accession>